<dbReference type="OrthoDB" id="676820at2759"/>
<dbReference type="EnsemblPlants" id="KQJ87793">
    <property type="protein sequence ID" value="KQJ87793"/>
    <property type="gene ID" value="BRADI_4g13570v3"/>
</dbReference>
<accession>I1IKC0</accession>
<evidence type="ECO:0000313" key="7">
    <source>
        <dbReference type="EnsemblPlants" id="KQJ87793"/>
    </source>
</evidence>
<evidence type="ECO:0000256" key="2">
    <source>
        <dbReference type="ARBA" id="ARBA00023125"/>
    </source>
</evidence>
<feature type="domain" description="NAC" evidence="5">
    <location>
        <begin position="13"/>
        <end position="75"/>
    </location>
</feature>
<dbReference type="GO" id="GO:0003677">
    <property type="term" value="F:DNA binding"/>
    <property type="evidence" value="ECO:0007669"/>
    <property type="project" value="UniProtKB-KW"/>
</dbReference>
<proteinExistence type="predicted"/>
<keyword evidence="2" id="KW-0238">DNA-binding</keyword>
<dbReference type="GO" id="GO:0006355">
    <property type="term" value="P:regulation of DNA-templated transcription"/>
    <property type="evidence" value="ECO:0007669"/>
    <property type="project" value="InterPro"/>
</dbReference>
<dbReference type="InParanoid" id="I1IKC0"/>
<reference evidence="6 7" key="1">
    <citation type="journal article" date="2010" name="Nature">
        <title>Genome sequencing and analysis of the model grass Brachypodium distachyon.</title>
        <authorList>
            <consortium name="International Brachypodium Initiative"/>
        </authorList>
    </citation>
    <scope>NUCLEOTIDE SEQUENCE [LARGE SCALE GENOMIC DNA]</scope>
    <source>
        <strain evidence="6 7">Bd21</strain>
    </source>
</reference>
<reference evidence="6" key="2">
    <citation type="submission" date="2017-06" db="EMBL/GenBank/DDBJ databases">
        <title>WGS assembly of Brachypodium distachyon.</title>
        <authorList>
            <consortium name="The International Brachypodium Initiative"/>
            <person name="Lucas S."/>
            <person name="Harmon-Smith M."/>
            <person name="Lail K."/>
            <person name="Tice H."/>
            <person name="Grimwood J."/>
            <person name="Bruce D."/>
            <person name="Barry K."/>
            <person name="Shu S."/>
            <person name="Lindquist E."/>
            <person name="Wang M."/>
            <person name="Pitluck S."/>
            <person name="Vogel J.P."/>
            <person name="Garvin D.F."/>
            <person name="Mockler T.C."/>
            <person name="Schmutz J."/>
            <person name="Rokhsar D."/>
            <person name="Bevan M.W."/>
        </authorList>
    </citation>
    <scope>NUCLEOTIDE SEQUENCE</scope>
    <source>
        <strain evidence="6">Bd21</strain>
    </source>
</reference>
<dbReference type="PROSITE" id="PS51005">
    <property type="entry name" value="NAC"/>
    <property type="match status" value="1"/>
</dbReference>
<sequence>MATPVSGGGVLGLPIGFPFLPADEELAVHYLRKKALSFLLSSDIIHVADLARIDPADLPGESRKFLPVRGAAVYF</sequence>
<keyword evidence="3" id="KW-0804">Transcription</keyword>
<keyword evidence="1" id="KW-0805">Transcription regulation</keyword>
<keyword evidence="4" id="KW-0539">Nucleus</keyword>
<dbReference type="InterPro" id="IPR036093">
    <property type="entry name" value="NAC_dom_sf"/>
</dbReference>
<evidence type="ECO:0000256" key="4">
    <source>
        <dbReference type="ARBA" id="ARBA00023242"/>
    </source>
</evidence>
<dbReference type="Pfam" id="PF02365">
    <property type="entry name" value="NAM"/>
    <property type="match status" value="1"/>
</dbReference>
<dbReference type="Gene3D" id="2.170.150.80">
    <property type="entry name" value="NAC domain"/>
    <property type="match status" value="1"/>
</dbReference>
<organism evidence="7">
    <name type="scientific">Brachypodium distachyon</name>
    <name type="common">Purple false brome</name>
    <name type="synonym">Trachynia distachya</name>
    <dbReference type="NCBI Taxonomy" id="15368"/>
    <lineage>
        <taxon>Eukaryota</taxon>
        <taxon>Viridiplantae</taxon>
        <taxon>Streptophyta</taxon>
        <taxon>Embryophyta</taxon>
        <taxon>Tracheophyta</taxon>
        <taxon>Spermatophyta</taxon>
        <taxon>Magnoliopsida</taxon>
        <taxon>Liliopsida</taxon>
        <taxon>Poales</taxon>
        <taxon>Poaceae</taxon>
        <taxon>BOP clade</taxon>
        <taxon>Pooideae</taxon>
        <taxon>Stipodae</taxon>
        <taxon>Brachypodieae</taxon>
        <taxon>Brachypodium</taxon>
    </lineage>
</organism>
<dbReference type="EMBL" id="CM000883">
    <property type="protein sequence ID" value="KQJ87793.1"/>
    <property type="molecule type" value="Genomic_DNA"/>
</dbReference>
<evidence type="ECO:0000259" key="5">
    <source>
        <dbReference type="PROSITE" id="PS51005"/>
    </source>
</evidence>
<dbReference type="Gramene" id="KQJ87793">
    <property type="protein sequence ID" value="KQJ87793"/>
    <property type="gene ID" value="BRADI_4g13570v3"/>
</dbReference>
<dbReference type="SUPFAM" id="SSF101941">
    <property type="entry name" value="NAC domain"/>
    <property type="match status" value="1"/>
</dbReference>
<evidence type="ECO:0000256" key="3">
    <source>
        <dbReference type="ARBA" id="ARBA00023163"/>
    </source>
</evidence>
<dbReference type="AlphaFoldDB" id="I1IKC0"/>
<protein>
    <recommendedName>
        <fullName evidence="5">NAC domain-containing protein</fullName>
    </recommendedName>
</protein>
<reference evidence="7" key="3">
    <citation type="submission" date="2018-08" db="UniProtKB">
        <authorList>
            <consortium name="EnsemblPlants"/>
        </authorList>
    </citation>
    <scope>IDENTIFICATION</scope>
    <source>
        <strain evidence="7">cv. Bd21</strain>
    </source>
</reference>
<keyword evidence="8" id="KW-1185">Reference proteome</keyword>
<gene>
    <name evidence="6" type="ORF">BRADI_4g13570v3</name>
</gene>
<name>I1IKC0_BRADI</name>
<evidence type="ECO:0000313" key="6">
    <source>
        <dbReference type="EMBL" id="KQJ87793.1"/>
    </source>
</evidence>
<evidence type="ECO:0000313" key="8">
    <source>
        <dbReference type="Proteomes" id="UP000008810"/>
    </source>
</evidence>
<dbReference type="HOGENOM" id="CLU_2674493_0_0_1"/>
<dbReference type="Proteomes" id="UP000008810">
    <property type="component" value="Chromosome 4"/>
</dbReference>
<dbReference type="STRING" id="15368.I1IKC0"/>
<dbReference type="InterPro" id="IPR003441">
    <property type="entry name" value="NAC-dom"/>
</dbReference>
<evidence type="ECO:0000256" key="1">
    <source>
        <dbReference type="ARBA" id="ARBA00023015"/>
    </source>
</evidence>